<accession>A0A7J7FTF2</accession>
<proteinExistence type="predicted"/>
<dbReference type="EMBL" id="JACBKZ010000014">
    <property type="protein sequence ID" value="KAF5931660.1"/>
    <property type="molecule type" value="Genomic_DNA"/>
</dbReference>
<name>A0A7J7FTF2_CAMSI</name>
<dbReference type="Proteomes" id="UP000593564">
    <property type="component" value="Unassembled WGS sequence"/>
</dbReference>
<dbReference type="AlphaFoldDB" id="A0A7J7FTF2"/>
<keyword evidence="2" id="KW-1185">Reference proteome</keyword>
<protein>
    <submittedName>
        <fullName evidence="1">Uncharacterized protein</fullName>
    </submittedName>
</protein>
<organism evidence="1 2">
    <name type="scientific">Camellia sinensis</name>
    <name type="common">Tea plant</name>
    <name type="synonym">Thea sinensis</name>
    <dbReference type="NCBI Taxonomy" id="4442"/>
    <lineage>
        <taxon>Eukaryota</taxon>
        <taxon>Viridiplantae</taxon>
        <taxon>Streptophyta</taxon>
        <taxon>Embryophyta</taxon>
        <taxon>Tracheophyta</taxon>
        <taxon>Spermatophyta</taxon>
        <taxon>Magnoliopsida</taxon>
        <taxon>eudicotyledons</taxon>
        <taxon>Gunneridae</taxon>
        <taxon>Pentapetalae</taxon>
        <taxon>asterids</taxon>
        <taxon>Ericales</taxon>
        <taxon>Theaceae</taxon>
        <taxon>Camellia</taxon>
    </lineage>
</organism>
<reference evidence="1 2" key="2">
    <citation type="submission" date="2020-07" db="EMBL/GenBank/DDBJ databases">
        <title>Genome assembly of wild tea tree DASZ reveals pedigree and selection history of tea varieties.</title>
        <authorList>
            <person name="Zhang W."/>
        </authorList>
    </citation>
    <scope>NUCLEOTIDE SEQUENCE [LARGE SCALE GENOMIC DNA]</scope>
    <source>
        <strain evidence="2">cv. G240</strain>
        <tissue evidence="1">Leaf</tissue>
    </source>
</reference>
<reference evidence="2" key="1">
    <citation type="journal article" date="2020" name="Nat. Commun.">
        <title>Genome assembly of wild tea tree DASZ reveals pedigree and selection history of tea varieties.</title>
        <authorList>
            <person name="Zhang W."/>
            <person name="Zhang Y."/>
            <person name="Qiu H."/>
            <person name="Guo Y."/>
            <person name="Wan H."/>
            <person name="Zhang X."/>
            <person name="Scossa F."/>
            <person name="Alseekh S."/>
            <person name="Zhang Q."/>
            <person name="Wang P."/>
            <person name="Xu L."/>
            <person name="Schmidt M.H."/>
            <person name="Jia X."/>
            <person name="Li D."/>
            <person name="Zhu A."/>
            <person name="Guo F."/>
            <person name="Chen W."/>
            <person name="Ni D."/>
            <person name="Usadel B."/>
            <person name="Fernie A.R."/>
            <person name="Wen W."/>
        </authorList>
    </citation>
    <scope>NUCLEOTIDE SEQUENCE [LARGE SCALE GENOMIC DNA]</scope>
    <source>
        <strain evidence="2">cv. G240</strain>
    </source>
</reference>
<evidence type="ECO:0000313" key="2">
    <source>
        <dbReference type="Proteomes" id="UP000593564"/>
    </source>
</evidence>
<gene>
    <name evidence="1" type="ORF">HYC85_027831</name>
</gene>
<evidence type="ECO:0000313" key="1">
    <source>
        <dbReference type="EMBL" id="KAF5931660.1"/>
    </source>
</evidence>
<sequence length="50" mass="5860">MTSMNSNLLFTLDSLRDKDKLPKSFILILVKSPLCLRTLAPYLGFRYLRR</sequence>
<comment type="caution">
    <text evidence="1">The sequence shown here is derived from an EMBL/GenBank/DDBJ whole genome shotgun (WGS) entry which is preliminary data.</text>
</comment>